<gene>
    <name evidence="1" type="ORF">H9648_18035</name>
</gene>
<accession>A0ABR8SR41</accession>
<evidence type="ECO:0000313" key="1">
    <source>
        <dbReference type="EMBL" id="MBD7965960.1"/>
    </source>
</evidence>
<evidence type="ECO:0008006" key="3">
    <source>
        <dbReference type="Google" id="ProtNLM"/>
    </source>
</evidence>
<proteinExistence type="predicted"/>
<evidence type="ECO:0000313" key="2">
    <source>
        <dbReference type="Proteomes" id="UP000603641"/>
    </source>
</evidence>
<name>A0ABR8SR41_9BACL</name>
<dbReference type="Proteomes" id="UP000603641">
    <property type="component" value="Unassembled WGS sequence"/>
</dbReference>
<dbReference type="EMBL" id="JACSQM010000011">
    <property type="protein sequence ID" value="MBD7965960.1"/>
    <property type="molecule type" value="Genomic_DNA"/>
</dbReference>
<organism evidence="1 2">
    <name type="scientific">Fictibacillus norfolkensis</name>
    <dbReference type="NCBI Taxonomy" id="2762233"/>
    <lineage>
        <taxon>Bacteria</taxon>
        <taxon>Bacillati</taxon>
        <taxon>Bacillota</taxon>
        <taxon>Bacilli</taxon>
        <taxon>Bacillales</taxon>
        <taxon>Fictibacillaceae</taxon>
        <taxon>Fictibacillus</taxon>
    </lineage>
</organism>
<keyword evidence="2" id="KW-1185">Reference proteome</keyword>
<comment type="caution">
    <text evidence="1">The sequence shown here is derived from an EMBL/GenBank/DDBJ whole genome shotgun (WGS) entry which is preliminary data.</text>
</comment>
<dbReference type="RefSeq" id="WP_191755186.1">
    <property type="nucleotide sequence ID" value="NZ_JACSQM010000011.1"/>
</dbReference>
<reference evidence="1 2" key="1">
    <citation type="submission" date="2020-08" db="EMBL/GenBank/DDBJ databases">
        <title>A Genomic Blueprint of the Chicken Gut Microbiome.</title>
        <authorList>
            <person name="Gilroy R."/>
            <person name="Ravi A."/>
            <person name="Getino M."/>
            <person name="Pursley I."/>
            <person name="Horton D.L."/>
            <person name="Alikhan N.-F."/>
            <person name="Baker D."/>
            <person name="Gharbi K."/>
            <person name="Hall N."/>
            <person name="Watson M."/>
            <person name="Adriaenssens E.M."/>
            <person name="Foster-Nyarko E."/>
            <person name="Jarju S."/>
            <person name="Secka A."/>
            <person name="Antonio M."/>
            <person name="Oren A."/>
            <person name="Chaudhuri R."/>
            <person name="La Ragione R.M."/>
            <person name="Hildebrand F."/>
            <person name="Pallen M.J."/>
        </authorList>
    </citation>
    <scope>NUCLEOTIDE SEQUENCE [LARGE SCALE GENOMIC DNA]</scope>
    <source>
        <strain evidence="1 2">Sa2CUA10</strain>
    </source>
</reference>
<dbReference type="PROSITE" id="PS51257">
    <property type="entry name" value="PROKAR_LIPOPROTEIN"/>
    <property type="match status" value="1"/>
</dbReference>
<sequence length="164" mass="18392">MKKWGALFIAGVLLTGCSEKEAEKESKFTIKDAIKKDHVVIQNLSDKEHEIMTGATKTEYLVPMFAFLDDVKANKESKLQITIFPKSGKPTTSELHFVNKDKTVFKNKNKTFAMPTGDIECISILDSNRHIALDGCKGDLNNVFVIPFGSRDYNLAKAEYKSNK</sequence>
<protein>
    <recommendedName>
        <fullName evidence="3">Lipoprotein</fullName>
    </recommendedName>
</protein>